<evidence type="ECO:0000256" key="9">
    <source>
        <dbReference type="ARBA" id="ARBA00042761"/>
    </source>
</evidence>
<keyword evidence="5" id="KW-0269">Exonuclease</keyword>
<dbReference type="SUPFAM" id="SSF53098">
    <property type="entry name" value="Ribonuclease H-like"/>
    <property type="match status" value="1"/>
</dbReference>
<evidence type="ECO:0000259" key="11">
    <source>
        <dbReference type="SMART" id="SM00474"/>
    </source>
</evidence>
<reference evidence="12 13" key="1">
    <citation type="submission" date="2016-07" db="EMBL/GenBank/DDBJ databases">
        <title>Draft genome of the white-rot fungus Obba rivulosa 3A-2.</title>
        <authorList>
            <consortium name="DOE Joint Genome Institute"/>
            <person name="Miettinen O."/>
            <person name="Riley R."/>
            <person name="Acob R."/>
            <person name="Barry K."/>
            <person name="Cullen D."/>
            <person name="De Vries R."/>
            <person name="Hainaut M."/>
            <person name="Hatakka A."/>
            <person name="Henrissat B."/>
            <person name="Hilden K."/>
            <person name="Kuo R."/>
            <person name="Labutti K."/>
            <person name="Lipzen A."/>
            <person name="Makela M.R."/>
            <person name="Sandor L."/>
            <person name="Spatafora J.W."/>
            <person name="Grigoriev I.V."/>
            <person name="Hibbett D.S."/>
        </authorList>
    </citation>
    <scope>NUCLEOTIDE SEQUENCE [LARGE SCALE GENOMIC DNA]</scope>
    <source>
        <strain evidence="12 13">3A-2</strain>
    </source>
</reference>
<keyword evidence="6" id="KW-0460">Magnesium</keyword>
<dbReference type="GO" id="GO:0046872">
    <property type="term" value="F:metal ion binding"/>
    <property type="evidence" value="ECO:0007669"/>
    <property type="project" value="UniProtKB-KW"/>
</dbReference>
<feature type="region of interest" description="Disordered" evidence="10">
    <location>
        <begin position="590"/>
        <end position="609"/>
    </location>
</feature>
<evidence type="ECO:0000256" key="7">
    <source>
        <dbReference type="ARBA" id="ARBA00023242"/>
    </source>
</evidence>
<feature type="compositionally biased region" description="Pro residues" evidence="10">
    <location>
        <begin position="332"/>
        <end position="344"/>
    </location>
</feature>
<dbReference type="Pfam" id="PF01612">
    <property type="entry name" value="DNA_pol_A_exo1"/>
    <property type="match status" value="1"/>
</dbReference>
<protein>
    <recommendedName>
        <fullName evidence="8">3'-5' exonuclease</fullName>
    </recommendedName>
    <alternativeName>
        <fullName evidence="9">Werner Syndrome-like exonuclease</fullName>
    </alternativeName>
</protein>
<keyword evidence="4" id="KW-0378">Hydrolase</keyword>
<dbReference type="CDD" id="cd06141">
    <property type="entry name" value="WRN_exo"/>
    <property type="match status" value="1"/>
</dbReference>
<dbReference type="EMBL" id="KV722365">
    <property type="protein sequence ID" value="OCH92730.1"/>
    <property type="molecule type" value="Genomic_DNA"/>
</dbReference>
<feature type="region of interest" description="Disordered" evidence="10">
    <location>
        <begin position="52"/>
        <end position="83"/>
    </location>
</feature>
<dbReference type="GO" id="GO:0008408">
    <property type="term" value="F:3'-5' exonuclease activity"/>
    <property type="evidence" value="ECO:0007669"/>
    <property type="project" value="InterPro"/>
</dbReference>
<keyword evidence="2" id="KW-0540">Nuclease</keyword>
<keyword evidence="3" id="KW-0479">Metal-binding</keyword>
<name>A0A8E2B5W5_9APHY</name>
<evidence type="ECO:0000256" key="6">
    <source>
        <dbReference type="ARBA" id="ARBA00022842"/>
    </source>
</evidence>
<dbReference type="Gene3D" id="3.30.420.10">
    <property type="entry name" value="Ribonuclease H-like superfamily/Ribonuclease H"/>
    <property type="match status" value="1"/>
</dbReference>
<evidence type="ECO:0000256" key="5">
    <source>
        <dbReference type="ARBA" id="ARBA00022839"/>
    </source>
</evidence>
<organism evidence="12 13">
    <name type="scientific">Obba rivulosa</name>
    <dbReference type="NCBI Taxonomy" id="1052685"/>
    <lineage>
        <taxon>Eukaryota</taxon>
        <taxon>Fungi</taxon>
        <taxon>Dikarya</taxon>
        <taxon>Basidiomycota</taxon>
        <taxon>Agaricomycotina</taxon>
        <taxon>Agaricomycetes</taxon>
        <taxon>Polyporales</taxon>
        <taxon>Gelatoporiaceae</taxon>
        <taxon>Obba</taxon>
    </lineage>
</organism>
<evidence type="ECO:0000256" key="4">
    <source>
        <dbReference type="ARBA" id="ARBA00022801"/>
    </source>
</evidence>
<evidence type="ECO:0000313" key="12">
    <source>
        <dbReference type="EMBL" id="OCH92730.1"/>
    </source>
</evidence>
<dbReference type="InterPro" id="IPR036397">
    <property type="entry name" value="RNaseH_sf"/>
</dbReference>
<evidence type="ECO:0000256" key="3">
    <source>
        <dbReference type="ARBA" id="ARBA00022723"/>
    </source>
</evidence>
<dbReference type="GO" id="GO:0006139">
    <property type="term" value="P:nucleobase-containing compound metabolic process"/>
    <property type="evidence" value="ECO:0007669"/>
    <property type="project" value="InterPro"/>
</dbReference>
<proteinExistence type="predicted"/>
<dbReference type="SMART" id="SM00474">
    <property type="entry name" value="35EXOc"/>
    <property type="match status" value="1"/>
</dbReference>
<feature type="domain" description="3'-5' exonuclease" evidence="11">
    <location>
        <begin position="106"/>
        <end position="292"/>
    </location>
</feature>
<dbReference type="PANTHER" id="PTHR13620:SF109">
    <property type="entry name" value="3'-5' EXONUCLEASE"/>
    <property type="match status" value="1"/>
</dbReference>
<dbReference type="InterPro" id="IPR002562">
    <property type="entry name" value="3'-5'_exonuclease_dom"/>
</dbReference>
<feature type="region of interest" description="Disordered" evidence="10">
    <location>
        <begin position="324"/>
        <end position="345"/>
    </location>
</feature>
<dbReference type="InterPro" id="IPR012337">
    <property type="entry name" value="RNaseH-like_sf"/>
</dbReference>
<dbReference type="Proteomes" id="UP000250043">
    <property type="component" value="Unassembled WGS sequence"/>
</dbReference>
<evidence type="ECO:0000313" key="13">
    <source>
        <dbReference type="Proteomes" id="UP000250043"/>
    </source>
</evidence>
<dbReference type="GO" id="GO:0005634">
    <property type="term" value="C:nucleus"/>
    <property type="evidence" value="ECO:0007669"/>
    <property type="project" value="UniProtKB-SubCell"/>
</dbReference>
<evidence type="ECO:0000256" key="1">
    <source>
        <dbReference type="ARBA" id="ARBA00004123"/>
    </source>
</evidence>
<sequence>MSLTTSGTRVPKSASNRLLNLLNTRRALYALHVSPRYCPLARHVPMASHAVRPPWSAENAGPSSSRHTLPARPFSSTRPASKKYKGNPDLPMYNWKRACEKNKAELIYITKRTHADSPLAKLAEIMEGLLIEERVLGFDMEWRPVFQAGKKAKVALIQLAYKNTVWLIHISKMGGPPELLKNILEDPTIVKTGVGIQFDCKKLWQDWKVNVRNVVDLSLLARSADNKRWKGPYAEGISLLRLTEKYVKCTLDKGKVTTSNWELTLDHKMQQYAANDSHVSYVIYKELAEMLRSMDPAPPLGSYSFSTVEGVYVTLDSDADKWKPLNPLYNAGPPPPPTPDPDAPSPIKVDELGEIVPFGIRGGIPLAEEVDLEGLEGRKMKEHKEPEEGVEAAPSLYPPFQKEKMIWDIRIWNRPPTEKEKELLEEYKLLLEFFRRDGTSNETAMALAQDTMRMGLAKKRAEEMQRRVDETMKANCDNCEGMYRKYSDAEEPEEPKEVEEVSEFDENDIPPEGVDEDEWIRKKLQAIRDDPRYNKGDGDVMTLDENGFLVDENGELQLDDDGKPLKFDEDDFVDDIRLNEDGFLVDENGELQLDDDGKPIKFDEDEVDDDEDLRLNEDGFLVDENGELELDDDGKPIKFDEVDYLKHSQNN</sequence>
<keyword evidence="7" id="KW-0539">Nucleus</keyword>
<comment type="subcellular location">
    <subcellularLocation>
        <location evidence="1">Nucleus</location>
    </subcellularLocation>
</comment>
<dbReference type="GO" id="GO:0003676">
    <property type="term" value="F:nucleic acid binding"/>
    <property type="evidence" value="ECO:0007669"/>
    <property type="project" value="InterPro"/>
</dbReference>
<keyword evidence="13" id="KW-1185">Reference proteome</keyword>
<dbReference type="OrthoDB" id="1920326at2759"/>
<accession>A0A8E2B5W5</accession>
<evidence type="ECO:0000256" key="8">
    <source>
        <dbReference type="ARBA" id="ARBA00040531"/>
    </source>
</evidence>
<evidence type="ECO:0000256" key="10">
    <source>
        <dbReference type="SAM" id="MobiDB-lite"/>
    </source>
</evidence>
<dbReference type="AlphaFoldDB" id="A0A8E2B5W5"/>
<dbReference type="InterPro" id="IPR051132">
    <property type="entry name" value="3-5_Exonuclease_domain"/>
</dbReference>
<evidence type="ECO:0000256" key="2">
    <source>
        <dbReference type="ARBA" id="ARBA00022722"/>
    </source>
</evidence>
<gene>
    <name evidence="12" type="ORF">OBBRIDRAFT_833249</name>
</gene>
<feature type="region of interest" description="Disordered" evidence="10">
    <location>
        <begin position="487"/>
        <end position="516"/>
    </location>
</feature>
<feature type="compositionally biased region" description="Acidic residues" evidence="10">
    <location>
        <begin position="489"/>
        <end position="516"/>
    </location>
</feature>
<dbReference type="PANTHER" id="PTHR13620">
    <property type="entry name" value="3-5 EXONUCLEASE"/>
    <property type="match status" value="1"/>
</dbReference>